<dbReference type="InterPro" id="IPR036291">
    <property type="entry name" value="NAD(P)-bd_dom_sf"/>
</dbReference>
<evidence type="ECO:0000313" key="5">
    <source>
        <dbReference type="Proteomes" id="UP000256269"/>
    </source>
</evidence>
<feature type="domain" description="Ketoreductase" evidence="3">
    <location>
        <begin position="3"/>
        <end position="185"/>
    </location>
</feature>
<name>A0A3E0H612_9PSEU</name>
<sequence>MTRTALVTGASRGIGKAVVQRLLADGVRVCGLYRTEGEAAQLLAKELESASPKGIALQCDISDEQQVHAAVARCAEEFGGVDVLVNNAGVTTFSLLDNLERAHWDSMFATNVTGPYLVTRAVLPLMGPGASIVTITSGLGITGAPGKTHYAASKAALIGFTKALSREVGRRNIRVNAIAPGIIETEMSAVGLNPELRARYEGQCALGRIGQSPELAEVVAFLADHRSSYVNGQTLMVDGGM</sequence>
<dbReference type="InterPro" id="IPR020904">
    <property type="entry name" value="Sc_DH/Rdtase_CS"/>
</dbReference>
<keyword evidence="2" id="KW-0560">Oxidoreductase</keyword>
<reference evidence="4 5" key="1">
    <citation type="submission" date="2018-08" db="EMBL/GenBank/DDBJ databases">
        <title>Genomic Encyclopedia of Archaeal and Bacterial Type Strains, Phase II (KMG-II): from individual species to whole genera.</title>
        <authorList>
            <person name="Goeker M."/>
        </authorList>
    </citation>
    <scope>NUCLEOTIDE SEQUENCE [LARGE SCALE GENOMIC DNA]</scope>
    <source>
        <strain evidence="4 5">DSM 45791</strain>
    </source>
</reference>
<dbReference type="RefSeq" id="WP_116178957.1">
    <property type="nucleotide sequence ID" value="NZ_CP144375.1"/>
</dbReference>
<comment type="caution">
    <text evidence="4">The sequence shown here is derived from an EMBL/GenBank/DDBJ whole genome shotgun (WGS) entry which is preliminary data.</text>
</comment>
<dbReference type="Gene3D" id="3.40.50.720">
    <property type="entry name" value="NAD(P)-binding Rossmann-like Domain"/>
    <property type="match status" value="1"/>
</dbReference>
<dbReference type="InterPro" id="IPR002347">
    <property type="entry name" value="SDR_fam"/>
</dbReference>
<dbReference type="PRINTS" id="PR00081">
    <property type="entry name" value="GDHRDH"/>
</dbReference>
<dbReference type="PANTHER" id="PTHR42760:SF40">
    <property type="entry name" value="3-OXOACYL-[ACYL-CARRIER-PROTEIN] REDUCTASE, CHLOROPLASTIC"/>
    <property type="match status" value="1"/>
</dbReference>
<protein>
    <submittedName>
        <fullName evidence="4">3-oxoacyl-[acyl-carrier protein] reductase</fullName>
    </submittedName>
</protein>
<dbReference type="GO" id="GO:0030497">
    <property type="term" value="P:fatty acid elongation"/>
    <property type="evidence" value="ECO:0007669"/>
    <property type="project" value="TreeGrafter"/>
</dbReference>
<dbReference type="Pfam" id="PF13561">
    <property type="entry name" value="adh_short_C2"/>
    <property type="match status" value="1"/>
</dbReference>
<keyword evidence="5" id="KW-1185">Reference proteome</keyword>
<evidence type="ECO:0000256" key="2">
    <source>
        <dbReference type="ARBA" id="ARBA00023002"/>
    </source>
</evidence>
<evidence type="ECO:0000259" key="3">
    <source>
        <dbReference type="SMART" id="SM00822"/>
    </source>
</evidence>
<evidence type="ECO:0000256" key="1">
    <source>
        <dbReference type="ARBA" id="ARBA00006484"/>
    </source>
</evidence>
<dbReference type="InterPro" id="IPR057326">
    <property type="entry name" value="KR_dom"/>
</dbReference>
<dbReference type="EMBL" id="QUNO01000014">
    <property type="protein sequence ID" value="REH38090.1"/>
    <property type="molecule type" value="Genomic_DNA"/>
</dbReference>
<dbReference type="GO" id="GO:0016616">
    <property type="term" value="F:oxidoreductase activity, acting on the CH-OH group of donors, NAD or NADP as acceptor"/>
    <property type="evidence" value="ECO:0007669"/>
    <property type="project" value="TreeGrafter"/>
</dbReference>
<dbReference type="Proteomes" id="UP000256269">
    <property type="component" value="Unassembled WGS sequence"/>
</dbReference>
<evidence type="ECO:0000313" key="4">
    <source>
        <dbReference type="EMBL" id="REH38090.1"/>
    </source>
</evidence>
<dbReference type="PROSITE" id="PS00061">
    <property type="entry name" value="ADH_SHORT"/>
    <property type="match status" value="1"/>
</dbReference>
<gene>
    <name evidence="4" type="ORF">BCF44_114115</name>
</gene>
<dbReference type="FunFam" id="3.40.50.720:FF:000084">
    <property type="entry name" value="Short-chain dehydrogenase reductase"/>
    <property type="match status" value="1"/>
</dbReference>
<dbReference type="SUPFAM" id="SSF51735">
    <property type="entry name" value="NAD(P)-binding Rossmann-fold domains"/>
    <property type="match status" value="1"/>
</dbReference>
<accession>A0A3E0H612</accession>
<organism evidence="4 5">
    <name type="scientific">Kutzneria buriramensis</name>
    <dbReference type="NCBI Taxonomy" id="1045776"/>
    <lineage>
        <taxon>Bacteria</taxon>
        <taxon>Bacillati</taxon>
        <taxon>Actinomycetota</taxon>
        <taxon>Actinomycetes</taxon>
        <taxon>Pseudonocardiales</taxon>
        <taxon>Pseudonocardiaceae</taxon>
        <taxon>Kutzneria</taxon>
    </lineage>
</organism>
<dbReference type="SMART" id="SM00822">
    <property type="entry name" value="PKS_KR"/>
    <property type="match status" value="1"/>
</dbReference>
<proteinExistence type="inferred from homology"/>
<dbReference type="PRINTS" id="PR00080">
    <property type="entry name" value="SDRFAMILY"/>
</dbReference>
<dbReference type="PANTHER" id="PTHR42760">
    <property type="entry name" value="SHORT-CHAIN DEHYDROGENASES/REDUCTASES FAMILY MEMBER"/>
    <property type="match status" value="1"/>
</dbReference>
<dbReference type="OrthoDB" id="9803333at2"/>
<comment type="similarity">
    <text evidence="1">Belongs to the short-chain dehydrogenases/reductases (SDR) family.</text>
</comment>
<dbReference type="AlphaFoldDB" id="A0A3E0H612"/>